<keyword evidence="3" id="KW-1185">Reference proteome</keyword>
<dbReference type="OrthoDB" id="6247875at2759"/>
<sequence length="93" mass="10306">MRAKNKLARPPNAFILSRQHLHPKVSKSQIQAYGGNQVIVTLDTAEYGSLDPMARISSLLPAIRSQHFSYSAPQYPVRGQHHQPTVGWAGKAM</sequence>
<accession>A0A6A6H479</accession>
<evidence type="ECO:0000313" key="3">
    <source>
        <dbReference type="Proteomes" id="UP000800092"/>
    </source>
</evidence>
<proteinExistence type="predicted"/>
<reference evidence="2" key="1">
    <citation type="journal article" date="2020" name="Stud. Mycol.">
        <title>101 Dothideomycetes genomes: a test case for predicting lifestyles and emergence of pathogens.</title>
        <authorList>
            <person name="Haridas S."/>
            <person name="Albert R."/>
            <person name="Binder M."/>
            <person name="Bloem J."/>
            <person name="Labutti K."/>
            <person name="Salamov A."/>
            <person name="Andreopoulos B."/>
            <person name="Baker S."/>
            <person name="Barry K."/>
            <person name="Bills G."/>
            <person name="Bluhm B."/>
            <person name="Cannon C."/>
            <person name="Castanera R."/>
            <person name="Culley D."/>
            <person name="Daum C."/>
            <person name="Ezra D."/>
            <person name="Gonzalez J."/>
            <person name="Henrissat B."/>
            <person name="Kuo A."/>
            <person name="Liang C."/>
            <person name="Lipzen A."/>
            <person name="Lutzoni F."/>
            <person name="Magnuson J."/>
            <person name="Mondo S."/>
            <person name="Nolan M."/>
            <person name="Ohm R."/>
            <person name="Pangilinan J."/>
            <person name="Park H.-J."/>
            <person name="Ramirez L."/>
            <person name="Alfaro M."/>
            <person name="Sun H."/>
            <person name="Tritt A."/>
            <person name="Yoshinaga Y."/>
            <person name="Zwiers L.-H."/>
            <person name="Turgeon B."/>
            <person name="Goodwin S."/>
            <person name="Spatafora J."/>
            <person name="Crous P."/>
            <person name="Grigoriev I."/>
        </authorList>
    </citation>
    <scope>NUCLEOTIDE SEQUENCE</scope>
    <source>
        <strain evidence="2">Tuck. ex Michener</strain>
    </source>
</reference>
<dbReference type="EMBL" id="ML991813">
    <property type="protein sequence ID" value="KAF2232689.1"/>
    <property type="molecule type" value="Genomic_DNA"/>
</dbReference>
<gene>
    <name evidence="2" type="ORF">EV356DRAFT_242220</name>
</gene>
<protein>
    <submittedName>
        <fullName evidence="2">Uncharacterized protein</fullName>
    </submittedName>
</protein>
<name>A0A6A6H479_VIRVR</name>
<evidence type="ECO:0000313" key="2">
    <source>
        <dbReference type="EMBL" id="KAF2232689.1"/>
    </source>
</evidence>
<evidence type="ECO:0000256" key="1">
    <source>
        <dbReference type="SAM" id="MobiDB-lite"/>
    </source>
</evidence>
<organism evidence="2 3">
    <name type="scientific">Viridothelium virens</name>
    <name type="common">Speckled blister lichen</name>
    <name type="synonym">Trypethelium virens</name>
    <dbReference type="NCBI Taxonomy" id="1048519"/>
    <lineage>
        <taxon>Eukaryota</taxon>
        <taxon>Fungi</taxon>
        <taxon>Dikarya</taxon>
        <taxon>Ascomycota</taxon>
        <taxon>Pezizomycotina</taxon>
        <taxon>Dothideomycetes</taxon>
        <taxon>Dothideomycetes incertae sedis</taxon>
        <taxon>Trypetheliales</taxon>
        <taxon>Trypetheliaceae</taxon>
        <taxon>Viridothelium</taxon>
    </lineage>
</organism>
<feature type="region of interest" description="Disordered" evidence="1">
    <location>
        <begin position="74"/>
        <end position="93"/>
    </location>
</feature>
<dbReference type="Proteomes" id="UP000800092">
    <property type="component" value="Unassembled WGS sequence"/>
</dbReference>
<dbReference type="AlphaFoldDB" id="A0A6A6H479"/>